<reference evidence="1 2" key="1">
    <citation type="submission" date="2020-08" db="EMBL/GenBank/DDBJ databases">
        <title>Genomic Encyclopedia of Type Strains, Phase III (KMG-III): the genomes of soil and plant-associated and newly described type strains.</title>
        <authorList>
            <person name="Whitman W."/>
        </authorList>
    </citation>
    <scope>NUCLEOTIDE SEQUENCE [LARGE SCALE GENOMIC DNA]</scope>
    <source>
        <strain evidence="1 2">CECT 3146</strain>
    </source>
</reference>
<organism evidence="1 2">
    <name type="scientific">Streptomyces spectabilis</name>
    <dbReference type="NCBI Taxonomy" id="68270"/>
    <lineage>
        <taxon>Bacteria</taxon>
        <taxon>Bacillati</taxon>
        <taxon>Actinomycetota</taxon>
        <taxon>Actinomycetes</taxon>
        <taxon>Kitasatosporales</taxon>
        <taxon>Streptomycetaceae</taxon>
        <taxon>Streptomyces</taxon>
    </lineage>
</organism>
<sequence length="39" mass="4632">MNDLGLRVVWCPKVHRRVLSRWITVRLRELIEQKASESG</sequence>
<comment type="caution">
    <text evidence="1">The sequence shown here is derived from an EMBL/GenBank/DDBJ whole genome shotgun (WGS) entry which is preliminary data.</text>
</comment>
<keyword evidence="2" id="KW-1185">Reference proteome</keyword>
<accession>A0A7W8B3Y4</accession>
<protein>
    <submittedName>
        <fullName evidence="1">REP element-mobilizing transposase RayT</fullName>
    </submittedName>
</protein>
<evidence type="ECO:0000313" key="2">
    <source>
        <dbReference type="Proteomes" id="UP000549009"/>
    </source>
</evidence>
<proteinExistence type="predicted"/>
<dbReference type="EMBL" id="JACHJD010000043">
    <property type="protein sequence ID" value="MBB5109863.1"/>
    <property type="molecule type" value="Genomic_DNA"/>
</dbReference>
<dbReference type="AlphaFoldDB" id="A0A7W8B3Y4"/>
<evidence type="ECO:0000313" key="1">
    <source>
        <dbReference type="EMBL" id="MBB5109863.1"/>
    </source>
</evidence>
<dbReference type="Proteomes" id="UP000549009">
    <property type="component" value="Unassembled WGS sequence"/>
</dbReference>
<name>A0A7W8B3Y4_STRST</name>
<gene>
    <name evidence="1" type="ORF">FHS40_008993</name>
</gene>